<name>A0ABU8I5U2_9SPHI</name>
<evidence type="ECO:0000259" key="1">
    <source>
        <dbReference type="Pfam" id="PF20405"/>
    </source>
</evidence>
<dbReference type="EMBL" id="JAYLLN010000020">
    <property type="protein sequence ID" value="MEI5985094.1"/>
    <property type="molecule type" value="Genomic_DNA"/>
</dbReference>
<dbReference type="Pfam" id="PF20405">
    <property type="entry name" value="DUF6695"/>
    <property type="match status" value="1"/>
</dbReference>
<keyword evidence="4" id="KW-1185">Reference proteome</keyword>
<evidence type="ECO:0000259" key="2">
    <source>
        <dbReference type="Pfam" id="PF25218"/>
    </source>
</evidence>
<reference evidence="3 4" key="1">
    <citation type="submission" date="2024-01" db="EMBL/GenBank/DDBJ databases">
        <title>Sphingobacterium tenebrionis sp. nov., a novel endophyte isolated from tenebrio molitor intestines.</title>
        <authorList>
            <person name="Zhang C."/>
        </authorList>
    </citation>
    <scope>NUCLEOTIDE SEQUENCE [LARGE SCALE GENOMIC DNA]</scope>
    <source>
        <strain evidence="3 4">PU5-4</strain>
    </source>
</reference>
<accession>A0ABU8I5U2</accession>
<dbReference type="Pfam" id="PF25218">
    <property type="entry name" value="TseH"/>
    <property type="match status" value="1"/>
</dbReference>
<dbReference type="Proteomes" id="UP001363035">
    <property type="component" value="Unassembled WGS sequence"/>
</dbReference>
<dbReference type="InterPro" id="IPR046517">
    <property type="entry name" value="DUF6695"/>
</dbReference>
<sequence length="348" mass="39948">MQRYNDIAIPLAWPDQTARGDELWMSFFKKLGVVKNLNFKVGHAAIVLVERKSGLIKYYDFGRYIVPRGYGRARSAEFDPRLKIDTKAQFDENGELQNLNAILLELRAKEAATHGGGKLLCSVSYHISFEKAVKFAEDLVDQGPILYGALAAKNNSCSRYVAQILVEGMKPKDKRIQKILYPENIKASPTSNVVNAVEDNEIVILERNVIEKWKLNRWESLKFQIGLLKPNFFSSHAKSLPDDNILGYIDEPYKPMHVPEQATWLGGLGEGSWFYLQEKSFGYEIRKYNAKGETEYQVMAQADEDLDMEKPFEFSYHVHYHKHIIKQNQKEIIFLTIHLADQAIKQSI</sequence>
<feature type="domain" description="Type VI secretion system effector TseH-like" evidence="2">
    <location>
        <begin position="8"/>
        <end position="171"/>
    </location>
</feature>
<dbReference type="InterPro" id="IPR057382">
    <property type="entry name" value="TseH"/>
</dbReference>
<evidence type="ECO:0000313" key="4">
    <source>
        <dbReference type="Proteomes" id="UP001363035"/>
    </source>
</evidence>
<gene>
    <name evidence="3" type="ORF">VJ786_09275</name>
</gene>
<comment type="caution">
    <text evidence="3">The sequence shown here is derived from an EMBL/GenBank/DDBJ whole genome shotgun (WGS) entry which is preliminary data.</text>
</comment>
<evidence type="ECO:0000313" key="3">
    <source>
        <dbReference type="EMBL" id="MEI5985094.1"/>
    </source>
</evidence>
<feature type="domain" description="DUF6695" evidence="1">
    <location>
        <begin position="262"/>
        <end position="334"/>
    </location>
</feature>
<organism evidence="3 4">
    <name type="scientific">Sphingobacterium tenebrionis</name>
    <dbReference type="NCBI Taxonomy" id="3111775"/>
    <lineage>
        <taxon>Bacteria</taxon>
        <taxon>Pseudomonadati</taxon>
        <taxon>Bacteroidota</taxon>
        <taxon>Sphingobacteriia</taxon>
        <taxon>Sphingobacteriales</taxon>
        <taxon>Sphingobacteriaceae</taxon>
        <taxon>Sphingobacterium</taxon>
    </lineage>
</organism>
<proteinExistence type="predicted"/>
<dbReference type="RefSeq" id="WP_099367512.1">
    <property type="nucleotide sequence ID" value="NZ_JAYLLN010000020.1"/>
</dbReference>
<protein>
    <submittedName>
        <fullName evidence="3">DUF6695 family protein</fullName>
    </submittedName>
</protein>